<feature type="region of interest" description="Disordered" evidence="7">
    <location>
        <begin position="497"/>
        <end position="574"/>
    </location>
</feature>
<comment type="subcellular location">
    <subcellularLocation>
        <location evidence="1">Cytoplasm</location>
    </subcellularLocation>
</comment>
<dbReference type="AlphaFoldDB" id="A0AAD9P2R9"/>
<dbReference type="Gene3D" id="1.20.1270.10">
    <property type="match status" value="1"/>
</dbReference>
<keyword evidence="3" id="KW-0963">Cytoplasm</keyword>
<dbReference type="PANTHER" id="PTHR45639">
    <property type="entry name" value="HSC70CB, ISOFORM G-RELATED"/>
    <property type="match status" value="1"/>
</dbReference>
<dbReference type="InterPro" id="IPR013126">
    <property type="entry name" value="Hsp_70_fam"/>
</dbReference>
<comment type="caution">
    <text evidence="8">The sequence shown here is derived from an EMBL/GenBank/DDBJ whole genome shotgun (WGS) entry which is preliminary data.</text>
</comment>
<dbReference type="FunFam" id="3.30.420.40:FF:000767">
    <property type="entry name" value="Heat shock protein 70 (HSP70)-4, putative"/>
    <property type="match status" value="1"/>
</dbReference>
<dbReference type="InterPro" id="IPR029048">
    <property type="entry name" value="HSP70_C_sf"/>
</dbReference>
<dbReference type="EMBL" id="JAODUO010000182">
    <property type="protein sequence ID" value="KAK2186971.1"/>
    <property type="molecule type" value="Genomic_DNA"/>
</dbReference>
<feature type="compositionally biased region" description="Basic and acidic residues" evidence="7">
    <location>
        <begin position="499"/>
        <end position="508"/>
    </location>
</feature>
<evidence type="ECO:0000256" key="7">
    <source>
        <dbReference type="SAM" id="MobiDB-lite"/>
    </source>
</evidence>
<evidence type="ECO:0000256" key="1">
    <source>
        <dbReference type="ARBA" id="ARBA00004496"/>
    </source>
</evidence>
<dbReference type="Pfam" id="PF00012">
    <property type="entry name" value="HSP70"/>
    <property type="match status" value="1"/>
</dbReference>
<proteinExistence type="inferred from homology"/>
<dbReference type="Gene3D" id="2.60.34.10">
    <property type="entry name" value="Substrate Binding Domain Of DNAk, Chain A, domain 1"/>
    <property type="match status" value="1"/>
</dbReference>
<evidence type="ECO:0000256" key="4">
    <source>
        <dbReference type="ARBA" id="ARBA00022553"/>
    </source>
</evidence>
<evidence type="ECO:0000313" key="9">
    <source>
        <dbReference type="Proteomes" id="UP001209878"/>
    </source>
</evidence>
<accession>A0AAD9P2R9</accession>
<dbReference type="FunFam" id="3.30.30.30:FF:000002">
    <property type="entry name" value="Heat shock 70 kDa protein 4"/>
    <property type="match status" value="1"/>
</dbReference>
<feature type="region of interest" description="Disordered" evidence="7">
    <location>
        <begin position="798"/>
        <end position="869"/>
    </location>
</feature>
<dbReference type="Proteomes" id="UP001209878">
    <property type="component" value="Unassembled WGS sequence"/>
</dbReference>
<dbReference type="FunFam" id="3.30.420.40:FF:000495">
    <property type="entry name" value="Heat shock protein 4b"/>
    <property type="match status" value="1"/>
</dbReference>
<dbReference type="GO" id="GO:0005634">
    <property type="term" value="C:nucleus"/>
    <property type="evidence" value="ECO:0007669"/>
    <property type="project" value="TreeGrafter"/>
</dbReference>
<keyword evidence="9" id="KW-1185">Reference proteome</keyword>
<evidence type="ECO:0000313" key="8">
    <source>
        <dbReference type="EMBL" id="KAK2186971.1"/>
    </source>
</evidence>
<evidence type="ECO:0000256" key="3">
    <source>
        <dbReference type="ARBA" id="ARBA00022490"/>
    </source>
</evidence>
<protein>
    <submittedName>
        <fullName evidence="8">Uncharacterized protein</fullName>
    </submittedName>
</protein>
<keyword evidence="5" id="KW-0547">Nucleotide-binding</keyword>
<dbReference type="PRINTS" id="PR00301">
    <property type="entry name" value="HEATSHOCK70"/>
</dbReference>
<dbReference type="Gene3D" id="3.30.30.30">
    <property type="match status" value="1"/>
</dbReference>
<dbReference type="InterPro" id="IPR029047">
    <property type="entry name" value="HSP70_peptide-bd_sf"/>
</dbReference>
<feature type="compositionally biased region" description="Basic and acidic residues" evidence="7">
    <location>
        <begin position="857"/>
        <end position="869"/>
    </location>
</feature>
<dbReference type="CDD" id="cd10228">
    <property type="entry name" value="ASKHA_NBD_HSP70_HSPA4_like"/>
    <property type="match status" value="1"/>
</dbReference>
<dbReference type="FunFam" id="3.90.640.10:FF:000004">
    <property type="entry name" value="Heat shock 70 kDa protein 4"/>
    <property type="match status" value="1"/>
</dbReference>
<dbReference type="InterPro" id="IPR018181">
    <property type="entry name" value="Heat_shock_70_CS"/>
</dbReference>
<dbReference type="SUPFAM" id="SSF100934">
    <property type="entry name" value="Heat shock protein 70kD (HSP70), C-terminal subdomain"/>
    <property type="match status" value="2"/>
</dbReference>
<dbReference type="GO" id="GO:0140662">
    <property type="term" value="F:ATP-dependent protein folding chaperone"/>
    <property type="evidence" value="ECO:0007669"/>
    <property type="project" value="InterPro"/>
</dbReference>
<sequence>MSVVGFDFGNQTCYIAVARQGGIETIANEYSDRQTPSVVSLTDTRRYMGASAKNQQIANLKNTVWGWKKLIGRAYDDPLVQKEKAMLPFEVVPLENGTAGVKVRYLEENQMFSPEQLTAMIFTKLKETAQIALGMKIIDCVVSVPCYFSDVERRSMLAATQIAGLNCLRLMNDTTATALSYGIYKQDLPTLEERSRQVIFVDMGHSGLQLAACAFNKGKLKVLATAADTNLGGRDFDNLIAEHFTEEFRDRYKIDAKTRPRAWVRLVNECEKLKKRMSSNSMEMPLNIECFMEDKDVTGKMGREKLEELAVGLLQRVENTMKAVLQYSNLKLADIDAVEIVGGSTRIPAVKQLVQKVFGKEPSTTLNADEAVVRGCALQCAILSPTFRVRDFTIADCQPYPITLSWLAPCEEDSSAEVFSRFHQVPFAKMLTFYRREPFVLEAHYSEAADVPQTVIGTFKVDKVQPQPSGETSKVKVKLRINVHGIFSVSSASMVEKVQGTDDNKEEPMETEVEAPATPKVEETTPEKAAASPKKKDAGKEQAATNDEAKMQTDDLGDVAAVEPKEEKKEKPKKKKNLIKTIDLPVSCNVAQMTQKQLDLLFEKEGEMLTHGCRFQVQMGQMMSQDKLEKERMDSKNAVEEYVYDMRDKLSSLLESYIKEKDREHFQTLLSDTENWLYEEGEDEKKQMYVDKLAQLKKLGDPVVLRHREAELRPAACEELGRALLQVRKAVDAYEAKDEKYAHLETADMDKVKKCLQEKTSWYEKTMNTLHKLSPYDDPPVLASQIHSQREFLMSTCNPILNKPKPKPKEEPPKEEKDAAAATETGDQSKAAGNEETKDATEGKDAKDASANATTPDQEKDSKAEMDLD</sequence>
<dbReference type="FunFam" id="1.20.1270.10:FF:000002">
    <property type="entry name" value="Heat shock 70 kDa protein 4"/>
    <property type="match status" value="1"/>
</dbReference>
<dbReference type="PANTHER" id="PTHR45639:SF4">
    <property type="entry name" value="HSC70CB, ISOFORM G"/>
    <property type="match status" value="1"/>
</dbReference>
<dbReference type="FunFam" id="3.30.420.40:FF:000171">
    <property type="entry name" value="Heat shock 70 kDa protein 4"/>
    <property type="match status" value="1"/>
</dbReference>
<dbReference type="GO" id="GO:0005829">
    <property type="term" value="C:cytosol"/>
    <property type="evidence" value="ECO:0007669"/>
    <property type="project" value="TreeGrafter"/>
</dbReference>
<feature type="compositionally biased region" description="Basic and acidic residues" evidence="7">
    <location>
        <begin position="833"/>
        <end position="848"/>
    </location>
</feature>
<dbReference type="Gene3D" id="3.30.420.40">
    <property type="match status" value="2"/>
</dbReference>
<reference evidence="8" key="1">
    <citation type="journal article" date="2023" name="Mol. Biol. Evol.">
        <title>Third-Generation Sequencing Reveals the Adaptive Role of the Epigenome in Three Deep-Sea Polychaetes.</title>
        <authorList>
            <person name="Perez M."/>
            <person name="Aroh O."/>
            <person name="Sun Y."/>
            <person name="Lan Y."/>
            <person name="Juniper S.K."/>
            <person name="Young C.R."/>
            <person name="Angers B."/>
            <person name="Qian P.Y."/>
        </authorList>
    </citation>
    <scope>NUCLEOTIDE SEQUENCE</scope>
    <source>
        <strain evidence="8">R07B-5</strain>
    </source>
</reference>
<evidence type="ECO:0000256" key="2">
    <source>
        <dbReference type="ARBA" id="ARBA00007381"/>
    </source>
</evidence>
<keyword evidence="4" id="KW-0597">Phosphoprotein</keyword>
<dbReference type="PROSITE" id="PS01036">
    <property type="entry name" value="HSP70_3"/>
    <property type="match status" value="1"/>
</dbReference>
<feature type="compositionally biased region" description="Basic and acidic residues" evidence="7">
    <location>
        <begin position="807"/>
        <end position="819"/>
    </location>
</feature>
<organism evidence="8 9">
    <name type="scientific">Ridgeia piscesae</name>
    <name type="common">Tubeworm</name>
    <dbReference type="NCBI Taxonomy" id="27915"/>
    <lineage>
        <taxon>Eukaryota</taxon>
        <taxon>Metazoa</taxon>
        <taxon>Spiralia</taxon>
        <taxon>Lophotrochozoa</taxon>
        <taxon>Annelida</taxon>
        <taxon>Polychaeta</taxon>
        <taxon>Sedentaria</taxon>
        <taxon>Canalipalpata</taxon>
        <taxon>Sabellida</taxon>
        <taxon>Siboglinidae</taxon>
        <taxon>Ridgeia</taxon>
    </lineage>
</organism>
<dbReference type="Gene3D" id="3.90.640.10">
    <property type="entry name" value="Actin, Chain A, domain 4"/>
    <property type="match status" value="1"/>
</dbReference>
<dbReference type="GO" id="GO:0005524">
    <property type="term" value="F:ATP binding"/>
    <property type="evidence" value="ECO:0007669"/>
    <property type="project" value="UniProtKB-KW"/>
</dbReference>
<name>A0AAD9P2R9_RIDPI</name>
<evidence type="ECO:0000256" key="6">
    <source>
        <dbReference type="ARBA" id="ARBA00022840"/>
    </source>
</evidence>
<dbReference type="InterPro" id="IPR043129">
    <property type="entry name" value="ATPase_NBD"/>
</dbReference>
<dbReference type="SUPFAM" id="SSF100920">
    <property type="entry name" value="Heat shock protein 70kD (HSP70), peptide-binding domain"/>
    <property type="match status" value="1"/>
</dbReference>
<comment type="similarity">
    <text evidence="2">Belongs to the heat shock protein 70 family.</text>
</comment>
<gene>
    <name evidence="8" type="ORF">NP493_183g03005</name>
</gene>
<evidence type="ECO:0000256" key="5">
    <source>
        <dbReference type="ARBA" id="ARBA00022741"/>
    </source>
</evidence>
<dbReference type="SUPFAM" id="SSF53067">
    <property type="entry name" value="Actin-like ATPase domain"/>
    <property type="match status" value="2"/>
</dbReference>
<keyword evidence="6" id="KW-0067">ATP-binding</keyword>